<sequence>MGRLSTRCWNIAAGTCFHSSTRALVRSGTDVGRLGLARSRRSSSSQRCSMGLRSGLCAGQSSSSTPILTNRNCEGNGTSVPSGSDQSLHPNEGIAFIHLWPAGPPTSAEAQFPLSPVKTVRCSGTPMVEQAPSQRQDSGVTHHLPETLETPPL</sequence>
<reference evidence="2 3" key="1">
    <citation type="submission" date="2021-04" db="EMBL/GenBank/DDBJ databases">
        <authorList>
            <person name="De Guttry C."/>
            <person name="Zahm M."/>
            <person name="Klopp C."/>
            <person name="Cabau C."/>
            <person name="Louis A."/>
            <person name="Berthelot C."/>
            <person name="Parey E."/>
            <person name="Roest Crollius H."/>
            <person name="Montfort J."/>
            <person name="Robinson-Rechavi M."/>
            <person name="Bucao C."/>
            <person name="Bouchez O."/>
            <person name="Gislard M."/>
            <person name="Lluch J."/>
            <person name="Milhes M."/>
            <person name="Lampietro C."/>
            <person name="Lopez Roques C."/>
            <person name="Donnadieu C."/>
            <person name="Braasch I."/>
            <person name="Desvignes T."/>
            <person name="Postlethwait J."/>
            <person name="Bobe J."/>
            <person name="Wedekind C."/>
            <person name="Guiguen Y."/>
        </authorList>
    </citation>
    <scope>NUCLEOTIDE SEQUENCE [LARGE SCALE GENOMIC DNA]</scope>
    <source>
        <strain evidence="2">Cs_M1</strain>
        <tissue evidence="2">Blood</tissue>
    </source>
</reference>
<feature type="region of interest" description="Disordered" evidence="1">
    <location>
        <begin position="125"/>
        <end position="153"/>
    </location>
</feature>
<protein>
    <submittedName>
        <fullName evidence="2">Uncharacterized protein</fullName>
    </submittedName>
</protein>
<organism evidence="2 3">
    <name type="scientific">Coregonus suidteri</name>
    <dbReference type="NCBI Taxonomy" id="861788"/>
    <lineage>
        <taxon>Eukaryota</taxon>
        <taxon>Metazoa</taxon>
        <taxon>Chordata</taxon>
        <taxon>Craniata</taxon>
        <taxon>Vertebrata</taxon>
        <taxon>Euteleostomi</taxon>
        <taxon>Actinopterygii</taxon>
        <taxon>Neopterygii</taxon>
        <taxon>Teleostei</taxon>
        <taxon>Protacanthopterygii</taxon>
        <taxon>Salmoniformes</taxon>
        <taxon>Salmonidae</taxon>
        <taxon>Coregoninae</taxon>
        <taxon>Coregonus</taxon>
    </lineage>
</organism>
<gene>
    <name evidence="2" type="ORF">J4Q44_G00360250</name>
</gene>
<dbReference type="Proteomes" id="UP001356427">
    <property type="component" value="Unassembled WGS sequence"/>
</dbReference>
<proteinExistence type="predicted"/>
<dbReference type="EMBL" id="JAGTTL010000036">
    <property type="protein sequence ID" value="KAK6293699.1"/>
    <property type="molecule type" value="Genomic_DNA"/>
</dbReference>
<comment type="caution">
    <text evidence="2">The sequence shown here is derived from an EMBL/GenBank/DDBJ whole genome shotgun (WGS) entry which is preliminary data.</text>
</comment>
<keyword evidence="3" id="KW-1185">Reference proteome</keyword>
<evidence type="ECO:0000313" key="3">
    <source>
        <dbReference type="Proteomes" id="UP001356427"/>
    </source>
</evidence>
<evidence type="ECO:0000256" key="1">
    <source>
        <dbReference type="SAM" id="MobiDB-lite"/>
    </source>
</evidence>
<name>A0AAN8KQG8_9TELE</name>
<accession>A0AAN8KQG8</accession>
<evidence type="ECO:0000313" key="2">
    <source>
        <dbReference type="EMBL" id="KAK6293699.1"/>
    </source>
</evidence>
<feature type="region of interest" description="Disordered" evidence="1">
    <location>
        <begin position="59"/>
        <end position="89"/>
    </location>
</feature>
<dbReference type="AlphaFoldDB" id="A0AAN8KQG8"/>